<feature type="compositionally biased region" description="Basic residues" evidence="1">
    <location>
        <begin position="192"/>
        <end position="215"/>
    </location>
</feature>
<feature type="non-terminal residue" evidence="2">
    <location>
        <position position="315"/>
    </location>
</feature>
<feature type="region of interest" description="Disordered" evidence="1">
    <location>
        <begin position="159"/>
        <end position="216"/>
    </location>
</feature>
<proteinExistence type="predicted"/>
<sequence length="315" mass="35568">VREEWREVLRRRFPHALLGRVAGELGARRRAVRQGLDRVLPRLPVAGPGRDAPEHRGLPEGLRGPADARGLRRGPRRRRDLPVDLPARVVQERLQHQRAQRRAGEEAPGEVPREHALRPARRRRRDARVRGQRRALPAAGREALHRGVERRLARVQALRPGVLPVPGARPGARDPQHPRPQGPDDLAPGQGRLRRLRRRPRRHRLPGPQLHRRARGTAAHRGLLLHGDAGAQRLRRAVGGYRRPHARPAPLLREGDGGAAVLGRRGQDDLRQRLRHLGAEVAGRGARRLGLPERRVLRLPAARHGRQEEDPRSER</sequence>
<protein>
    <submittedName>
        <fullName evidence="2">Predicted amidohydrolase SSO1643</fullName>
    </submittedName>
</protein>
<feature type="non-terminal residue" evidence="2">
    <location>
        <position position="1"/>
    </location>
</feature>
<dbReference type="GO" id="GO:0016787">
    <property type="term" value="F:hydrolase activity"/>
    <property type="evidence" value="ECO:0007669"/>
    <property type="project" value="UniProtKB-KW"/>
</dbReference>
<reference evidence="2" key="1">
    <citation type="submission" date="2020-02" db="EMBL/GenBank/DDBJ databases">
        <authorList>
            <person name="Meier V. D."/>
        </authorList>
    </citation>
    <scope>NUCLEOTIDE SEQUENCE</scope>
    <source>
        <strain evidence="2">AVDCRST_MAG54</strain>
    </source>
</reference>
<organism evidence="2">
    <name type="scientific">uncultured Actinomycetospora sp</name>
    <dbReference type="NCBI Taxonomy" id="1135996"/>
    <lineage>
        <taxon>Bacteria</taxon>
        <taxon>Bacillati</taxon>
        <taxon>Actinomycetota</taxon>
        <taxon>Actinomycetes</taxon>
        <taxon>Pseudonocardiales</taxon>
        <taxon>Pseudonocardiaceae</taxon>
        <taxon>Actinomycetospora</taxon>
        <taxon>environmental samples</taxon>
    </lineage>
</organism>
<name>A0A6J4HYN4_9PSEU</name>
<gene>
    <name evidence="2" type="ORF">AVDCRST_MAG54-1349</name>
</gene>
<dbReference type="AlphaFoldDB" id="A0A6J4HYN4"/>
<evidence type="ECO:0000256" key="1">
    <source>
        <dbReference type="SAM" id="MobiDB-lite"/>
    </source>
</evidence>
<feature type="region of interest" description="Disordered" evidence="1">
    <location>
        <begin position="42"/>
        <end position="144"/>
    </location>
</feature>
<accession>A0A6J4HYN4</accession>
<feature type="compositionally biased region" description="Basic residues" evidence="1">
    <location>
        <begin position="118"/>
        <end position="133"/>
    </location>
</feature>
<keyword evidence="2" id="KW-0378">Hydrolase</keyword>
<evidence type="ECO:0000313" key="2">
    <source>
        <dbReference type="EMBL" id="CAA9237848.1"/>
    </source>
</evidence>
<dbReference type="EMBL" id="CADCTH010000180">
    <property type="protein sequence ID" value="CAA9237848.1"/>
    <property type="molecule type" value="Genomic_DNA"/>
</dbReference>